<keyword evidence="2" id="KW-1185">Reference proteome</keyword>
<sequence>MSRRNLAQFPSTFRDARNIHHVSYHENRAGERDLQSICEGVGASNRFSLPHDLECPGKMVECRRVDDTIDCRLGWIETFLAGKESSSPSTIASRGELNVREAKKRTLRQSMANKLQGPWFGQCAESLPAIRPREMFREDLVNCVGGLRWSSPRGFNARPGAAASLPSFVCSWLQSSRPSTKLPLAAQLESWAIWSKKSVFGSC</sequence>
<comment type="caution">
    <text evidence="1">The sequence shown here is derived from an EMBL/GenBank/DDBJ whole genome shotgun (WGS) entry which is preliminary data.</text>
</comment>
<dbReference type="AlphaFoldDB" id="A0AAN6YEA6"/>
<name>A0AAN6YEA6_9PEZI</name>
<proteinExistence type="predicted"/>
<evidence type="ECO:0000313" key="2">
    <source>
        <dbReference type="Proteomes" id="UP001301769"/>
    </source>
</evidence>
<organism evidence="1 2">
    <name type="scientific">Rhypophila decipiens</name>
    <dbReference type="NCBI Taxonomy" id="261697"/>
    <lineage>
        <taxon>Eukaryota</taxon>
        <taxon>Fungi</taxon>
        <taxon>Dikarya</taxon>
        <taxon>Ascomycota</taxon>
        <taxon>Pezizomycotina</taxon>
        <taxon>Sordariomycetes</taxon>
        <taxon>Sordariomycetidae</taxon>
        <taxon>Sordariales</taxon>
        <taxon>Naviculisporaceae</taxon>
        <taxon>Rhypophila</taxon>
    </lineage>
</organism>
<evidence type="ECO:0000313" key="1">
    <source>
        <dbReference type="EMBL" id="KAK4217499.1"/>
    </source>
</evidence>
<reference evidence="1" key="1">
    <citation type="journal article" date="2023" name="Mol. Phylogenet. Evol.">
        <title>Genome-scale phylogeny and comparative genomics of the fungal order Sordariales.</title>
        <authorList>
            <person name="Hensen N."/>
            <person name="Bonometti L."/>
            <person name="Westerberg I."/>
            <person name="Brannstrom I.O."/>
            <person name="Guillou S."/>
            <person name="Cros-Aarteil S."/>
            <person name="Calhoun S."/>
            <person name="Haridas S."/>
            <person name="Kuo A."/>
            <person name="Mondo S."/>
            <person name="Pangilinan J."/>
            <person name="Riley R."/>
            <person name="LaButti K."/>
            <person name="Andreopoulos B."/>
            <person name="Lipzen A."/>
            <person name="Chen C."/>
            <person name="Yan M."/>
            <person name="Daum C."/>
            <person name="Ng V."/>
            <person name="Clum A."/>
            <person name="Steindorff A."/>
            <person name="Ohm R.A."/>
            <person name="Martin F."/>
            <person name="Silar P."/>
            <person name="Natvig D.O."/>
            <person name="Lalanne C."/>
            <person name="Gautier V."/>
            <person name="Ament-Velasquez S.L."/>
            <person name="Kruys A."/>
            <person name="Hutchinson M.I."/>
            <person name="Powell A.J."/>
            <person name="Barry K."/>
            <person name="Miller A.N."/>
            <person name="Grigoriev I.V."/>
            <person name="Debuchy R."/>
            <person name="Gladieux P."/>
            <person name="Hiltunen Thoren M."/>
            <person name="Johannesson H."/>
        </authorList>
    </citation>
    <scope>NUCLEOTIDE SEQUENCE</scope>
    <source>
        <strain evidence="1">PSN293</strain>
    </source>
</reference>
<gene>
    <name evidence="1" type="ORF">QBC37DRAFT_46759</name>
</gene>
<dbReference type="EMBL" id="MU858059">
    <property type="protein sequence ID" value="KAK4217499.1"/>
    <property type="molecule type" value="Genomic_DNA"/>
</dbReference>
<reference evidence="1" key="2">
    <citation type="submission" date="2023-05" db="EMBL/GenBank/DDBJ databases">
        <authorList>
            <consortium name="Lawrence Berkeley National Laboratory"/>
            <person name="Steindorff A."/>
            <person name="Hensen N."/>
            <person name="Bonometti L."/>
            <person name="Westerberg I."/>
            <person name="Brannstrom I.O."/>
            <person name="Guillou S."/>
            <person name="Cros-Aarteil S."/>
            <person name="Calhoun S."/>
            <person name="Haridas S."/>
            <person name="Kuo A."/>
            <person name="Mondo S."/>
            <person name="Pangilinan J."/>
            <person name="Riley R."/>
            <person name="Labutti K."/>
            <person name="Andreopoulos B."/>
            <person name="Lipzen A."/>
            <person name="Chen C."/>
            <person name="Yanf M."/>
            <person name="Daum C."/>
            <person name="Ng V."/>
            <person name="Clum A."/>
            <person name="Ohm R."/>
            <person name="Martin F."/>
            <person name="Silar P."/>
            <person name="Natvig D."/>
            <person name="Lalanne C."/>
            <person name="Gautier V."/>
            <person name="Ament-Velasquez S.L."/>
            <person name="Kruys A."/>
            <person name="Hutchinson M.I."/>
            <person name="Powell A.J."/>
            <person name="Barry K."/>
            <person name="Miller A.N."/>
            <person name="Grigoriev I.V."/>
            <person name="Debuchy R."/>
            <person name="Gladieux P."/>
            <person name="Thoren M.H."/>
            <person name="Johannesson H."/>
        </authorList>
    </citation>
    <scope>NUCLEOTIDE SEQUENCE</scope>
    <source>
        <strain evidence="1">PSN293</strain>
    </source>
</reference>
<dbReference type="Proteomes" id="UP001301769">
    <property type="component" value="Unassembled WGS sequence"/>
</dbReference>
<accession>A0AAN6YEA6</accession>
<protein>
    <submittedName>
        <fullName evidence="1">Uncharacterized protein</fullName>
    </submittedName>
</protein>